<keyword evidence="11" id="KW-1185">Reference proteome</keyword>
<keyword evidence="6" id="KW-1015">Disulfide bond</keyword>
<dbReference type="GO" id="GO:0005829">
    <property type="term" value="C:cytosol"/>
    <property type="evidence" value="ECO:0007669"/>
    <property type="project" value="TreeGrafter"/>
</dbReference>
<dbReference type="GO" id="GO:0005739">
    <property type="term" value="C:mitochondrion"/>
    <property type="evidence" value="ECO:0007669"/>
    <property type="project" value="TreeGrafter"/>
</dbReference>
<evidence type="ECO:0000256" key="8">
    <source>
        <dbReference type="ARBA" id="ARBA00049091"/>
    </source>
</evidence>
<dbReference type="PROSITE" id="PS51352">
    <property type="entry name" value="THIOREDOXIN_2"/>
    <property type="match status" value="1"/>
</dbReference>
<dbReference type="OrthoDB" id="185659at2759"/>
<comment type="similarity">
    <text evidence="1">Belongs to the peroxiredoxin family. AhpC/Prx1 subfamily.</text>
</comment>
<reference evidence="10" key="1">
    <citation type="submission" date="2022-07" db="EMBL/GenBank/DDBJ databases">
        <authorList>
            <person name="Trinca V."/>
            <person name="Uliana J.V.C."/>
            <person name="Torres T.T."/>
            <person name="Ward R.J."/>
            <person name="Monesi N."/>
        </authorList>
    </citation>
    <scope>NUCLEOTIDE SEQUENCE</scope>
    <source>
        <strain evidence="10">HSMRA1968</strain>
        <tissue evidence="10">Whole embryos</tissue>
    </source>
</reference>
<evidence type="ECO:0000313" key="11">
    <source>
        <dbReference type="Proteomes" id="UP001151699"/>
    </source>
</evidence>
<evidence type="ECO:0000259" key="9">
    <source>
        <dbReference type="PROSITE" id="PS51352"/>
    </source>
</evidence>
<comment type="catalytic activity">
    <reaction evidence="8">
        <text>a hydroperoxide + [thioredoxin]-dithiol = an alcohol + [thioredoxin]-disulfide + H2O</text>
        <dbReference type="Rhea" id="RHEA:62620"/>
        <dbReference type="Rhea" id="RHEA-COMP:10698"/>
        <dbReference type="Rhea" id="RHEA-COMP:10700"/>
        <dbReference type="ChEBI" id="CHEBI:15377"/>
        <dbReference type="ChEBI" id="CHEBI:29950"/>
        <dbReference type="ChEBI" id="CHEBI:30879"/>
        <dbReference type="ChEBI" id="CHEBI:35924"/>
        <dbReference type="ChEBI" id="CHEBI:50058"/>
        <dbReference type="EC" id="1.11.1.24"/>
    </reaction>
</comment>
<name>A0A9Q0MXW8_9DIPT</name>
<protein>
    <recommendedName>
        <fullName evidence="2">thioredoxin-dependent peroxiredoxin</fullName>
        <ecNumber evidence="2">1.11.1.24</ecNumber>
    </recommendedName>
</protein>
<evidence type="ECO:0000256" key="2">
    <source>
        <dbReference type="ARBA" id="ARBA00013017"/>
    </source>
</evidence>
<dbReference type="Pfam" id="PF00578">
    <property type="entry name" value="AhpC-TSA"/>
    <property type="match status" value="1"/>
</dbReference>
<sequence length="220" mass="24838">MLSKWNLMRQVSQVLNKKPHAVVNQWIHTGVKLQAANVQQPAPAFKGTAVVDGDFKEIKLEDFKGKYLVLFFYPLDFTFVCPTEITSFSDRIKEFNDLNTAVVGVSVDSHFSHLAWWNTERKDGGIGKLNYPLLSDLTKQISKDYDVLIDAGISLRGTFIIDKNGIIRQKTVNDLPIGRSVDETLRLVKALQFFENNGEGNADTIKPDVKGSKEYFKKRG</sequence>
<dbReference type="GO" id="GO:0008379">
    <property type="term" value="F:thioredoxin peroxidase activity"/>
    <property type="evidence" value="ECO:0007669"/>
    <property type="project" value="TreeGrafter"/>
</dbReference>
<comment type="caution">
    <text evidence="10">The sequence shown here is derived from an EMBL/GenBank/DDBJ whole genome shotgun (WGS) entry which is preliminary data.</text>
</comment>
<gene>
    <name evidence="10" type="primary">Prdx3</name>
    <name evidence="10" type="ORF">Bhyg_12790</name>
</gene>
<evidence type="ECO:0000256" key="1">
    <source>
        <dbReference type="ARBA" id="ARBA00009796"/>
    </source>
</evidence>
<dbReference type="AlphaFoldDB" id="A0A9Q0MXW8"/>
<keyword evidence="3" id="KW-0575">Peroxidase</keyword>
<keyword evidence="5" id="KW-0560">Oxidoreductase</keyword>
<dbReference type="GO" id="GO:0008340">
    <property type="term" value="P:determination of adult lifespan"/>
    <property type="evidence" value="ECO:0007669"/>
    <property type="project" value="UniProtKB-ARBA"/>
</dbReference>
<dbReference type="InterPro" id="IPR000866">
    <property type="entry name" value="AhpC/TSA"/>
</dbReference>
<dbReference type="GO" id="GO:0006979">
    <property type="term" value="P:response to oxidative stress"/>
    <property type="evidence" value="ECO:0007669"/>
    <property type="project" value="TreeGrafter"/>
</dbReference>
<dbReference type="GO" id="GO:0042744">
    <property type="term" value="P:hydrogen peroxide catabolic process"/>
    <property type="evidence" value="ECO:0007669"/>
    <property type="project" value="TreeGrafter"/>
</dbReference>
<evidence type="ECO:0000256" key="4">
    <source>
        <dbReference type="ARBA" id="ARBA00022862"/>
    </source>
</evidence>
<dbReference type="InterPro" id="IPR050217">
    <property type="entry name" value="Peroxiredoxin"/>
</dbReference>
<evidence type="ECO:0000256" key="7">
    <source>
        <dbReference type="ARBA" id="ARBA00023284"/>
    </source>
</evidence>
<dbReference type="EMBL" id="WJQU01000003">
    <property type="protein sequence ID" value="KAJ6640041.1"/>
    <property type="molecule type" value="Genomic_DNA"/>
</dbReference>
<organism evidence="10 11">
    <name type="scientific">Pseudolycoriella hygida</name>
    <dbReference type="NCBI Taxonomy" id="35572"/>
    <lineage>
        <taxon>Eukaryota</taxon>
        <taxon>Metazoa</taxon>
        <taxon>Ecdysozoa</taxon>
        <taxon>Arthropoda</taxon>
        <taxon>Hexapoda</taxon>
        <taxon>Insecta</taxon>
        <taxon>Pterygota</taxon>
        <taxon>Neoptera</taxon>
        <taxon>Endopterygota</taxon>
        <taxon>Diptera</taxon>
        <taxon>Nematocera</taxon>
        <taxon>Sciaroidea</taxon>
        <taxon>Sciaridae</taxon>
        <taxon>Pseudolycoriella</taxon>
    </lineage>
</organism>
<dbReference type="GO" id="GO:0033554">
    <property type="term" value="P:cellular response to stress"/>
    <property type="evidence" value="ECO:0007669"/>
    <property type="project" value="TreeGrafter"/>
</dbReference>
<dbReference type="InterPro" id="IPR036249">
    <property type="entry name" value="Thioredoxin-like_sf"/>
</dbReference>
<keyword evidence="4" id="KW-0049">Antioxidant</keyword>
<dbReference type="CDD" id="cd03015">
    <property type="entry name" value="PRX_Typ2cys"/>
    <property type="match status" value="1"/>
</dbReference>
<dbReference type="SUPFAM" id="SSF52833">
    <property type="entry name" value="Thioredoxin-like"/>
    <property type="match status" value="1"/>
</dbReference>
<feature type="domain" description="Thioredoxin" evidence="9">
    <location>
        <begin position="36"/>
        <end position="193"/>
    </location>
</feature>
<dbReference type="EC" id="1.11.1.24" evidence="2"/>
<evidence type="ECO:0000313" key="10">
    <source>
        <dbReference type="EMBL" id="KAJ6640041.1"/>
    </source>
</evidence>
<proteinExistence type="inferred from homology"/>
<dbReference type="FunFam" id="3.40.30.10:FF:000003">
    <property type="entry name" value="Peroxiredoxin 1"/>
    <property type="match status" value="1"/>
</dbReference>
<dbReference type="GO" id="GO:0045454">
    <property type="term" value="P:cell redox homeostasis"/>
    <property type="evidence" value="ECO:0007669"/>
    <property type="project" value="TreeGrafter"/>
</dbReference>
<keyword evidence="7" id="KW-0676">Redox-active center</keyword>
<accession>A0A9Q0MXW8</accession>
<dbReference type="Proteomes" id="UP001151699">
    <property type="component" value="Chromosome X"/>
</dbReference>
<dbReference type="PANTHER" id="PTHR10681">
    <property type="entry name" value="THIOREDOXIN PEROXIDASE"/>
    <property type="match status" value="1"/>
</dbReference>
<evidence type="ECO:0000256" key="3">
    <source>
        <dbReference type="ARBA" id="ARBA00022559"/>
    </source>
</evidence>
<dbReference type="InterPro" id="IPR013766">
    <property type="entry name" value="Thioredoxin_domain"/>
</dbReference>
<dbReference type="PANTHER" id="PTHR10681:SF128">
    <property type="entry name" value="THIOREDOXIN-DEPENDENT PEROXIDE REDUCTASE, MITOCHONDRIAL"/>
    <property type="match status" value="1"/>
</dbReference>
<evidence type="ECO:0000256" key="6">
    <source>
        <dbReference type="ARBA" id="ARBA00023157"/>
    </source>
</evidence>
<dbReference type="Gene3D" id="3.40.30.10">
    <property type="entry name" value="Glutaredoxin"/>
    <property type="match status" value="1"/>
</dbReference>
<evidence type="ECO:0000256" key="5">
    <source>
        <dbReference type="ARBA" id="ARBA00023002"/>
    </source>
</evidence>